<gene>
    <name evidence="2" type="ORF">PMAYCL1PPCAC_16414</name>
</gene>
<feature type="transmembrane region" description="Helical" evidence="1">
    <location>
        <begin position="12"/>
        <end position="35"/>
    </location>
</feature>
<organism evidence="2 3">
    <name type="scientific">Pristionchus mayeri</name>
    <dbReference type="NCBI Taxonomy" id="1317129"/>
    <lineage>
        <taxon>Eukaryota</taxon>
        <taxon>Metazoa</taxon>
        <taxon>Ecdysozoa</taxon>
        <taxon>Nematoda</taxon>
        <taxon>Chromadorea</taxon>
        <taxon>Rhabditida</taxon>
        <taxon>Rhabditina</taxon>
        <taxon>Diplogasteromorpha</taxon>
        <taxon>Diplogasteroidea</taxon>
        <taxon>Neodiplogasteridae</taxon>
        <taxon>Pristionchus</taxon>
    </lineage>
</organism>
<name>A0AAN5CKS5_9BILA</name>
<accession>A0AAN5CKS5</accession>
<protein>
    <recommendedName>
        <fullName evidence="4">G protein-coupled receptor</fullName>
    </recommendedName>
</protein>
<keyword evidence="1" id="KW-0812">Transmembrane</keyword>
<keyword evidence="1" id="KW-0472">Membrane</keyword>
<feature type="transmembrane region" description="Helical" evidence="1">
    <location>
        <begin position="88"/>
        <end position="114"/>
    </location>
</feature>
<proteinExistence type="predicted"/>
<evidence type="ECO:0000313" key="2">
    <source>
        <dbReference type="EMBL" id="GMR46219.1"/>
    </source>
</evidence>
<dbReference type="EMBL" id="BTRK01000004">
    <property type="protein sequence ID" value="GMR46219.1"/>
    <property type="molecule type" value="Genomic_DNA"/>
</dbReference>
<feature type="non-terminal residue" evidence="2">
    <location>
        <position position="1"/>
    </location>
</feature>
<keyword evidence="3" id="KW-1185">Reference proteome</keyword>
<keyword evidence="1" id="KW-1133">Transmembrane helix</keyword>
<comment type="caution">
    <text evidence="2">The sequence shown here is derived from an EMBL/GenBank/DDBJ whole genome shotgun (WGS) entry which is preliminary data.</text>
</comment>
<evidence type="ECO:0000313" key="3">
    <source>
        <dbReference type="Proteomes" id="UP001328107"/>
    </source>
</evidence>
<feature type="non-terminal residue" evidence="2">
    <location>
        <position position="153"/>
    </location>
</feature>
<sequence length="153" mass="17076">DSRLFNFFNAYPVFPTTTFLTNALAFIPMWCLLYIAQRAPLHSNCRYILCVWTFSLGGVYSFNIAIALLDFYNSSGYMPLDVHDPSESSIFCRIGCVALGVVEIFVLATGGVAVRVCCIRYKRMLGKSSLTVNEAHEMSKAMIPAYAVSFLLK</sequence>
<dbReference type="Proteomes" id="UP001328107">
    <property type="component" value="Unassembled WGS sequence"/>
</dbReference>
<dbReference type="AlphaFoldDB" id="A0AAN5CKS5"/>
<evidence type="ECO:0000256" key="1">
    <source>
        <dbReference type="SAM" id="Phobius"/>
    </source>
</evidence>
<feature type="transmembrane region" description="Helical" evidence="1">
    <location>
        <begin position="47"/>
        <end position="68"/>
    </location>
</feature>
<reference evidence="3" key="1">
    <citation type="submission" date="2022-10" db="EMBL/GenBank/DDBJ databases">
        <title>Genome assembly of Pristionchus species.</title>
        <authorList>
            <person name="Yoshida K."/>
            <person name="Sommer R.J."/>
        </authorList>
    </citation>
    <scope>NUCLEOTIDE SEQUENCE [LARGE SCALE GENOMIC DNA]</scope>
    <source>
        <strain evidence="3">RS5460</strain>
    </source>
</reference>
<evidence type="ECO:0008006" key="4">
    <source>
        <dbReference type="Google" id="ProtNLM"/>
    </source>
</evidence>